<evidence type="ECO:0000256" key="2">
    <source>
        <dbReference type="PIRSR" id="PIRSR038925-1"/>
    </source>
</evidence>
<feature type="binding site" evidence="4">
    <location>
        <begin position="215"/>
        <end position="222"/>
    </location>
    <ligand>
        <name>ATP</name>
        <dbReference type="ChEBI" id="CHEBI:30616"/>
    </ligand>
</feature>
<accession>A0A395R2T5</accession>
<dbReference type="Proteomes" id="UP000265411">
    <property type="component" value="Unassembled WGS sequence"/>
</dbReference>
<dbReference type="PANTHER" id="PTHR13504:SF38">
    <property type="entry name" value="FIDO DOMAIN-CONTAINING PROTEIN"/>
    <property type="match status" value="1"/>
</dbReference>
<dbReference type="GO" id="GO:0000287">
    <property type="term" value="F:magnesium ion binding"/>
    <property type="evidence" value="ECO:0007669"/>
    <property type="project" value="UniProtKB-UniRule"/>
</dbReference>
<evidence type="ECO:0000313" key="7">
    <source>
        <dbReference type="Proteomes" id="UP000265411"/>
    </source>
</evidence>
<dbReference type="OrthoDB" id="9807853at2"/>
<organism evidence="6 7">
    <name type="scientific">Pseudomonas abyssi</name>
    <dbReference type="NCBI Taxonomy" id="170540"/>
    <lineage>
        <taxon>Bacteria</taxon>
        <taxon>Pseudomonadati</taxon>
        <taxon>Pseudomonadota</taxon>
        <taxon>Gammaproteobacteria</taxon>
        <taxon>Pseudomonadales</taxon>
        <taxon>Pseudomonadaceae</taxon>
        <taxon>Pseudomonas</taxon>
    </lineage>
</organism>
<dbReference type="PROSITE" id="PS51459">
    <property type="entry name" value="FIDO"/>
    <property type="match status" value="1"/>
</dbReference>
<dbReference type="Pfam" id="PF02661">
    <property type="entry name" value="Fic"/>
    <property type="match status" value="1"/>
</dbReference>
<dbReference type="InterPro" id="IPR003812">
    <property type="entry name" value="Fido"/>
</dbReference>
<feature type="binding site" evidence="2">
    <location>
        <position position="253"/>
    </location>
    <ligand>
        <name>ATP</name>
        <dbReference type="ChEBI" id="CHEBI:30616"/>
    </ligand>
</feature>
<dbReference type="GO" id="GO:0005524">
    <property type="term" value="F:ATP binding"/>
    <property type="evidence" value="ECO:0007669"/>
    <property type="project" value="UniProtKB-UniRule"/>
</dbReference>
<keyword evidence="7" id="KW-1185">Reference proteome</keyword>
<dbReference type="EC" id="2.7.7.108" evidence="1"/>
<dbReference type="InterPro" id="IPR040198">
    <property type="entry name" value="Fido_containing"/>
</dbReference>
<dbReference type="InterPro" id="IPR026287">
    <property type="entry name" value="SoFic-like"/>
</dbReference>
<keyword evidence="1" id="KW-0808">Transferase</keyword>
<proteinExistence type="predicted"/>
<dbReference type="InterPro" id="IPR036390">
    <property type="entry name" value="WH_DNA-bd_sf"/>
</dbReference>
<dbReference type="SUPFAM" id="SSF140931">
    <property type="entry name" value="Fic-like"/>
    <property type="match status" value="1"/>
</dbReference>
<dbReference type="RefSeq" id="WP_118131343.1">
    <property type="nucleotide sequence ID" value="NZ_LMAZ01000004.1"/>
</dbReference>
<comment type="function">
    <text evidence="1">Adenylyltransferase that mediates the addition of adenosine 5'-monophosphate (AMP) to specific residues of target proteins.</text>
</comment>
<dbReference type="GO" id="GO:0042803">
    <property type="term" value="F:protein homodimerization activity"/>
    <property type="evidence" value="ECO:0007669"/>
    <property type="project" value="UniProtKB-UniRule"/>
</dbReference>
<feature type="binding site" evidence="2">
    <location>
        <position position="211"/>
    </location>
    <ligand>
        <name>ATP</name>
        <dbReference type="ChEBI" id="CHEBI:30616"/>
    </ligand>
</feature>
<dbReference type="InterPro" id="IPR036597">
    <property type="entry name" value="Fido-like_dom_sf"/>
</dbReference>
<dbReference type="Pfam" id="PF13784">
    <property type="entry name" value="Fic_N"/>
    <property type="match status" value="1"/>
</dbReference>
<dbReference type="AlphaFoldDB" id="A0A395R2T5"/>
<comment type="caution">
    <text evidence="6">The sequence shown here is derived from an EMBL/GenBank/DDBJ whole genome shotgun (WGS) entry which is preliminary data.</text>
</comment>
<name>A0A395R2T5_9PSED</name>
<evidence type="ECO:0000259" key="5">
    <source>
        <dbReference type="PROSITE" id="PS51459"/>
    </source>
</evidence>
<comment type="catalytic activity">
    <reaction evidence="1">
        <text>L-tyrosyl-[protein] + ATP = O-(5'-adenylyl)-L-tyrosyl-[protein] + diphosphate</text>
        <dbReference type="Rhea" id="RHEA:54288"/>
        <dbReference type="Rhea" id="RHEA-COMP:10136"/>
        <dbReference type="Rhea" id="RHEA-COMP:13846"/>
        <dbReference type="ChEBI" id="CHEBI:30616"/>
        <dbReference type="ChEBI" id="CHEBI:33019"/>
        <dbReference type="ChEBI" id="CHEBI:46858"/>
        <dbReference type="ChEBI" id="CHEBI:83624"/>
        <dbReference type="EC" id="2.7.7.108"/>
    </reaction>
</comment>
<dbReference type="Gene3D" id="1.10.10.10">
    <property type="entry name" value="Winged helix-like DNA-binding domain superfamily/Winged helix DNA-binding domain"/>
    <property type="match status" value="1"/>
</dbReference>
<evidence type="ECO:0000256" key="3">
    <source>
        <dbReference type="PIRSR" id="PIRSR640198-1"/>
    </source>
</evidence>
<comment type="catalytic activity">
    <reaction evidence="1">
        <text>L-threonyl-[protein] + ATP = 3-O-(5'-adenylyl)-L-threonyl-[protein] + diphosphate</text>
        <dbReference type="Rhea" id="RHEA:54292"/>
        <dbReference type="Rhea" id="RHEA-COMP:11060"/>
        <dbReference type="Rhea" id="RHEA-COMP:13847"/>
        <dbReference type="ChEBI" id="CHEBI:30013"/>
        <dbReference type="ChEBI" id="CHEBI:30616"/>
        <dbReference type="ChEBI" id="CHEBI:33019"/>
        <dbReference type="ChEBI" id="CHEBI:138113"/>
        <dbReference type="EC" id="2.7.7.108"/>
    </reaction>
</comment>
<feature type="binding site" evidence="2">
    <location>
        <begin position="216"/>
        <end position="222"/>
    </location>
    <ligand>
        <name>ATP</name>
        <dbReference type="ChEBI" id="CHEBI:30616"/>
    </ligand>
</feature>
<dbReference type="PIRSF" id="PIRSF038925">
    <property type="entry name" value="AMP-prot_trans"/>
    <property type="match status" value="1"/>
</dbReference>
<feature type="binding site" evidence="2">
    <location>
        <position position="79"/>
    </location>
    <ligand>
        <name>ATP</name>
        <dbReference type="ChEBI" id="CHEBI:30616"/>
    </ligand>
</feature>
<gene>
    <name evidence="6" type="ORF">ASB58_14175</name>
</gene>
<reference evidence="6 7" key="1">
    <citation type="journal article" date="2018" name="Syst. Appl. Microbiol.">
        <title>Pseudomonas gallaeciensis sp. nov., isolated from crude-oil-contaminated intertidal sand samples after the Prestige oil spill.</title>
        <authorList>
            <person name="Mulet M."/>
            <person name="Sanchez D."/>
            <person name="Rodriguez A.C."/>
            <person name="Nogales B."/>
            <person name="Bosch R."/>
            <person name="Busquets A."/>
            <person name="Gomila M."/>
            <person name="Lalucat J."/>
            <person name="Garcia-Valdes E."/>
        </authorList>
    </citation>
    <scope>NUCLEOTIDE SEQUENCE [LARGE SCALE GENOMIC DNA]</scope>
    <source>
        <strain evidence="6 7">V113</strain>
    </source>
</reference>
<evidence type="ECO:0000313" key="6">
    <source>
        <dbReference type="EMBL" id="RGP54109.1"/>
    </source>
</evidence>
<sequence>MKFEEFKSGTWVQQYQYKSFSPLTVNREWSWENPQINTLLERASRALAELDAFTLIVPDVDLFIHMHITKEANNSSRIEGTQTEMDEAVLDSSQLAPEKRDDWQEVQNYIQAINEAVDELQRLPLSNRLLKHTHAILMQGVRGEHKTPGDFRLSQNWIGGSSLADAAFIPPHPDEVPALMGDLELFWHNEQINVPELIRIAISHYQFETIHPFLDGNGRIGRLLIALYLVNKGLLRKPSLYLSDFFERNRASYYDALMQVRISNDMTHWIRFFLSAVVETAGKGKATFEGILALRQELDAIALRYGARAENMQRLLRYLYSKPAVTAVKAADILEVSHQTASSLLRKMVDDGVLEEITGYQRNRIFFFNRYVQLFKG</sequence>
<dbReference type="PANTHER" id="PTHR13504">
    <property type="entry name" value="FIDO DOMAIN-CONTAINING PROTEIN DDB_G0283145"/>
    <property type="match status" value="1"/>
</dbReference>
<dbReference type="EMBL" id="LMAZ01000004">
    <property type="protein sequence ID" value="RGP54109.1"/>
    <property type="molecule type" value="Genomic_DNA"/>
</dbReference>
<evidence type="ECO:0000256" key="1">
    <source>
        <dbReference type="PIRNR" id="PIRNR038925"/>
    </source>
</evidence>
<dbReference type="InterPro" id="IPR036388">
    <property type="entry name" value="WH-like_DNA-bd_sf"/>
</dbReference>
<feature type="active site" evidence="3">
    <location>
        <position position="211"/>
    </location>
</feature>
<comment type="subunit">
    <text evidence="1">Homodimer.</text>
</comment>
<feature type="binding site" evidence="4">
    <location>
        <begin position="253"/>
        <end position="254"/>
    </location>
    <ligand>
        <name>ATP</name>
        <dbReference type="ChEBI" id="CHEBI:30616"/>
    </ligand>
</feature>
<dbReference type="Gene3D" id="1.10.3290.10">
    <property type="entry name" value="Fido-like domain"/>
    <property type="match status" value="1"/>
</dbReference>
<dbReference type="GO" id="GO:0070733">
    <property type="term" value="F:AMPylase activity"/>
    <property type="evidence" value="ECO:0007669"/>
    <property type="project" value="UniProtKB-UniRule"/>
</dbReference>
<protein>
    <recommendedName>
        <fullName evidence="1">Protein adenylyltransferase</fullName>
        <ecNumber evidence="1">2.7.7.108</ecNumber>
    </recommendedName>
    <alternativeName>
        <fullName evidence="1">AMPylator</fullName>
    </alternativeName>
</protein>
<keyword evidence="1 2" id="KW-0547">Nucleotide-binding</keyword>
<dbReference type="InterPro" id="IPR025758">
    <property type="entry name" value="Fic/DOC_N"/>
</dbReference>
<keyword evidence="1" id="KW-0548">Nucleotidyltransferase</keyword>
<feature type="domain" description="Fido" evidence="5">
    <location>
        <begin position="125"/>
        <end position="275"/>
    </location>
</feature>
<dbReference type="SUPFAM" id="SSF46785">
    <property type="entry name" value="Winged helix' DNA-binding domain"/>
    <property type="match status" value="1"/>
</dbReference>
<evidence type="ECO:0000256" key="4">
    <source>
        <dbReference type="PIRSR" id="PIRSR640198-2"/>
    </source>
</evidence>
<keyword evidence="1 2" id="KW-0067">ATP-binding</keyword>